<dbReference type="GO" id="GO:0006412">
    <property type="term" value="P:translation"/>
    <property type="evidence" value="ECO:0007669"/>
    <property type="project" value="InterPro"/>
</dbReference>
<gene>
    <name evidence="8" type="ORF">UFOPK1380_00996</name>
    <name evidence="9" type="ORF">UFOPK1863_00870</name>
</gene>
<sequence length="89" mass="9594">MANIKSQIKRIRTNEKAQLRNRSARSAIKTAVRRFRDALTSGDSTKIAEELRLASKTLDVAVTKGVLHSNSAANKKSSMAKAAAKAGAR</sequence>
<organism evidence="8">
    <name type="scientific">freshwater metagenome</name>
    <dbReference type="NCBI Taxonomy" id="449393"/>
    <lineage>
        <taxon>unclassified sequences</taxon>
        <taxon>metagenomes</taxon>
        <taxon>ecological metagenomes</taxon>
    </lineage>
</organism>
<dbReference type="FunFam" id="1.20.58.110:FF:000001">
    <property type="entry name" value="30S ribosomal protein S20"/>
    <property type="match status" value="1"/>
</dbReference>
<dbReference type="EMBL" id="CAEZUY010000091">
    <property type="protein sequence ID" value="CAB4618366.1"/>
    <property type="molecule type" value="Genomic_DNA"/>
</dbReference>
<evidence type="ECO:0000256" key="7">
    <source>
        <dbReference type="SAM" id="MobiDB-lite"/>
    </source>
</evidence>
<comment type="similarity">
    <text evidence="2">Belongs to the bacterial ribosomal protein bS20 family.</text>
</comment>
<dbReference type="InterPro" id="IPR002583">
    <property type="entry name" value="Ribosomal_bS20"/>
</dbReference>
<keyword evidence="4" id="KW-0694">RNA-binding</keyword>
<keyword evidence="3" id="KW-0699">rRNA-binding</keyword>
<dbReference type="Gene3D" id="1.20.58.110">
    <property type="entry name" value="Ribosomal protein S20"/>
    <property type="match status" value="1"/>
</dbReference>
<accession>A0A6J6BMP6</accession>
<dbReference type="HAMAP" id="MF_00500">
    <property type="entry name" value="Ribosomal_bS20"/>
    <property type="match status" value="1"/>
</dbReference>
<evidence type="ECO:0000256" key="6">
    <source>
        <dbReference type="ARBA" id="ARBA00023274"/>
    </source>
</evidence>
<evidence type="ECO:0000256" key="1">
    <source>
        <dbReference type="ARBA" id="ARBA00003134"/>
    </source>
</evidence>
<name>A0A6J6BMP6_9ZZZZ</name>
<evidence type="ECO:0000256" key="3">
    <source>
        <dbReference type="ARBA" id="ARBA00022730"/>
    </source>
</evidence>
<evidence type="ECO:0000256" key="5">
    <source>
        <dbReference type="ARBA" id="ARBA00022980"/>
    </source>
</evidence>
<dbReference type="NCBIfam" id="TIGR00029">
    <property type="entry name" value="S20"/>
    <property type="match status" value="1"/>
</dbReference>
<proteinExistence type="inferred from homology"/>
<dbReference type="Pfam" id="PF01649">
    <property type="entry name" value="Ribosomal_S20p"/>
    <property type="match status" value="1"/>
</dbReference>
<comment type="function">
    <text evidence="1">Binds directly to 16S ribosomal RNA.</text>
</comment>
<dbReference type="GO" id="GO:0015935">
    <property type="term" value="C:small ribosomal subunit"/>
    <property type="evidence" value="ECO:0007669"/>
    <property type="project" value="TreeGrafter"/>
</dbReference>
<evidence type="ECO:0000256" key="4">
    <source>
        <dbReference type="ARBA" id="ARBA00022884"/>
    </source>
</evidence>
<dbReference type="PANTHER" id="PTHR33398">
    <property type="entry name" value="30S RIBOSOMAL PROTEIN S20"/>
    <property type="match status" value="1"/>
</dbReference>
<keyword evidence="6" id="KW-0687">Ribonucleoprotein</keyword>
<dbReference type="SUPFAM" id="SSF46992">
    <property type="entry name" value="Ribosomal protein S20"/>
    <property type="match status" value="1"/>
</dbReference>
<feature type="region of interest" description="Disordered" evidence="7">
    <location>
        <begin position="1"/>
        <end position="22"/>
    </location>
</feature>
<protein>
    <submittedName>
        <fullName evidence="8">Unannotated protein</fullName>
    </submittedName>
</protein>
<evidence type="ECO:0000313" key="9">
    <source>
        <dbReference type="EMBL" id="CAB4618366.1"/>
    </source>
</evidence>
<dbReference type="PANTHER" id="PTHR33398:SF1">
    <property type="entry name" value="SMALL RIBOSOMAL SUBUNIT PROTEIN BS20C"/>
    <property type="match status" value="1"/>
</dbReference>
<keyword evidence="5" id="KW-0689">Ribosomal protein</keyword>
<dbReference type="GO" id="GO:0070181">
    <property type="term" value="F:small ribosomal subunit rRNA binding"/>
    <property type="evidence" value="ECO:0007669"/>
    <property type="project" value="TreeGrafter"/>
</dbReference>
<dbReference type="AlphaFoldDB" id="A0A6J6BMP6"/>
<dbReference type="GO" id="GO:0003735">
    <property type="term" value="F:structural constituent of ribosome"/>
    <property type="evidence" value="ECO:0007669"/>
    <property type="project" value="InterPro"/>
</dbReference>
<dbReference type="GO" id="GO:0005829">
    <property type="term" value="C:cytosol"/>
    <property type="evidence" value="ECO:0007669"/>
    <property type="project" value="TreeGrafter"/>
</dbReference>
<evidence type="ECO:0000256" key="2">
    <source>
        <dbReference type="ARBA" id="ARBA00007634"/>
    </source>
</evidence>
<dbReference type="InterPro" id="IPR036510">
    <property type="entry name" value="Ribosomal_bS20_sf"/>
</dbReference>
<reference evidence="8" key="1">
    <citation type="submission" date="2020-05" db="EMBL/GenBank/DDBJ databases">
        <authorList>
            <person name="Chiriac C."/>
            <person name="Salcher M."/>
            <person name="Ghai R."/>
            <person name="Kavagutti S V."/>
        </authorList>
    </citation>
    <scope>NUCLEOTIDE SEQUENCE</scope>
</reference>
<evidence type="ECO:0000313" key="8">
    <source>
        <dbReference type="EMBL" id="CAB4539994.1"/>
    </source>
</evidence>
<dbReference type="EMBL" id="CAEZSC010000067">
    <property type="protein sequence ID" value="CAB4539994.1"/>
    <property type="molecule type" value="Genomic_DNA"/>
</dbReference>